<accession>A0AA36GV75</accession>
<evidence type="ECO:0000313" key="1">
    <source>
        <dbReference type="EMBL" id="CAJ0598975.1"/>
    </source>
</evidence>
<comment type="caution">
    <text evidence="1">The sequence shown here is derived from an EMBL/GenBank/DDBJ whole genome shotgun (WGS) entry which is preliminary data.</text>
</comment>
<dbReference type="AlphaFoldDB" id="A0AA36GV75"/>
<protein>
    <submittedName>
        <fullName evidence="1">Uncharacterized protein</fullName>
    </submittedName>
</protein>
<keyword evidence="2" id="KW-1185">Reference proteome</keyword>
<gene>
    <name evidence="1" type="ORF">CYNAS_LOCUS10958</name>
</gene>
<proteinExistence type="predicted"/>
<organism evidence="1 2">
    <name type="scientific">Cylicocyclus nassatus</name>
    <name type="common">Nematode worm</name>
    <dbReference type="NCBI Taxonomy" id="53992"/>
    <lineage>
        <taxon>Eukaryota</taxon>
        <taxon>Metazoa</taxon>
        <taxon>Ecdysozoa</taxon>
        <taxon>Nematoda</taxon>
        <taxon>Chromadorea</taxon>
        <taxon>Rhabditida</taxon>
        <taxon>Rhabditina</taxon>
        <taxon>Rhabditomorpha</taxon>
        <taxon>Strongyloidea</taxon>
        <taxon>Strongylidae</taxon>
        <taxon>Cylicocyclus</taxon>
    </lineage>
</organism>
<dbReference type="Proteomes" id="UP001176961">
    <property type="component" value="Unassembled WGS sequence"/>
</dbReference>
<sequence length="76" mass="8748">MSWEVSCCPQRFFVFPLLLHCSEESVSSESFETSVNELIRRGYVRKFEQRVQIQMNSVYLPDHGPSFARTLLSGGC</sequence>
<dbReference type="EMBL" id="CATQJL010000223">
    <property type="protein sequence ID" value="CAJ0598975.1"/>
    <property type="molecule type" value="Genomic_DNA"/>
</dbReference>
<name>A0AA36GV75_CYLNA</name>
<reference evidence="1" key="1">
    <citation type="submission" date="2023-07" db="EMBL/GenBank/DDBJ databases">
        <authorList>
            <consortium name="CYATHOMIX"/>
        </authorList>
    </citation>
    <scope>NUCLEOTIDE SEQUENCE</scope>
    <source>
        <strain evidence="1">N/A</strain>
    </source>
</reference>
<evidence type="ECO:0000313" key="2">
    <source>
        <dbReference type="Proteomes" id="UP001176961"/>
    </source>
</evidence>